<dbReference type="Proteomes" id="UP000736787">
    <property type="component" value="Unassembled WGS sequence"/>
</dbReference>
<organism evidence="4 6">
    <name type="scientific">Phytophthora cactorum</name>
    <dbReference type="NCBI Taxonomy" id="29920"/>
    <lineage>
        <taxon>Eukaryota</taxon>
        <taxon>Sar</taxon>
        <taxon>Stramenopiles</taxon>
        <taxon>Oomycota</taxon>
        <taxon>Peronosporomycetes</taxon>
        <taxon>Peronosporales</taxon>
        <taxon>Peronosporaceae</taxon>
        <taxon>Phytophthora</taxon>
    </lineage>
</organism>
<accession>A0A8T1GFW3</accession>
<name>A0A8T1GFW3_9STRA</name>
<dbReference type="Gene3D" id="3.40.50.1000">
    <property type="entry name" value="HAD superfamily/HAD-like"/>
    <property type="match status" value="1"/>
</dbReference>
<feature type="region of interest" description="Disordered" evidence="1">
    <location>
        <begin position="689"/>
        <end position="708"/>
    </location>
</feature>
<dbReference type="Proteomes" id="UP000760860">
    <property type="component" value="Unassembled WGS sequence"/>
</dbReference>
<evidence type="ECO:0000313" key="4">
    <source>
        <dbReference type="EMBL" id="KAG2990951.1"/>
    </source>
</evidence>
<evidence type="ECO:0000256" key="1">
    <source>
        <dbReference type="SAM" id="MobiDB-lite"/>
    </source>
</evidence>
<dbReference type="AlphaFoldDB" id="A0A8T1GFW3"/>
<dbReference type="VEuPathDB" id="FungiDB:PC110_g3163"/>
<dbReference type="EMBL" id="RCML01000109">
    <property type="protein sequence ID" value="KAG2990951.1"/>
    <property type="molecule type" value="Genomic_DNA"/>
</dbReference>
<protein>
    <recommendedName>
        <fullName evidence="7">HAD-like domain</fullName>
    </recommendedName>
</protein>
<evidence type="ECO:0008006" key="7">
    <source>
        <dbReference type="Google" id="ProtNLM"/>
    </source>
</evidence>
<reference evidence="4" key="1">
    <citation type="submission" date="2018-10" db="EMBL/GenBank/DDBJ databases">
        <title>Effector identification in a new, highly contiguous assembly of the strawberry crown rot pathogen Phytophthora cactorum.</title>
        <authorList>
            <person name="Armitage A.D."/>
            <person name="Nellist C.F."/>
            <person name="Bates H."/>
            <person name="Vickerstaff R.J."/>
            <person name="Harrison R.J."/>
        </authorList>
    </citation>
    <scope>NUCLEOTIDE SEQUENCE</scope>
    <source>
        <strain evidence="2">4032</strain>
        <strain evidence="3">4040</strain>
        <strain evidence="4">P415</strain>
        <strain evidence="5">P421</strain>
    </source>
</reference>
<evidence type="ECO:0000313" key="6">
    <source>
        <dbReference type="Proteomes" id="UP000697107"/>
    </source>
</evidence>
<dbReference type="SUPFAM" id="SSF56784">
    <property type="entry name" value="HAD-like"/>
    <property type="match status" value="1"/>
</dbReference>
<gene>
    <name evidence="2" type="ORF">PC115_g5557</name>
    <name evidence="3" type="ORF">PC117_g3020</name>
    <name evidence="4" type="ORF">PC118_g5337</name>
    <name evidence="5" type="ORF">PC129_g3972</name>
</gene>
<proteinExistence type="predicted"/>
<evidence type="ECO:0000313" key="2">
    <source>
        <dbReference type="EMBL" id="KAG2933221.1"/>
    </source>
</evidence>
<dbReference type="Proteomes" id="UP000774804">
    <property type="component" value="Unassembled WGS sequence"/>
</dbReference>
<dbReference type="InterPro" id="IPR010037">
    <property type="entry name" value="FkbH_domain"/>
</dbReference>
<dbReference type="Proteomes" id="UP000697107">
    <property type="component" value="Unassembled WGS sequence"/>
</dbReference>
<dbReference type="EMBL" id="RCMV01000084">
    <property type="protein sequence ID" value="KAG3225401.1"/>
    <property type="molecule type" value="Genomic_DNA"/>
</dbReference>
<comment type="caution">
    <text evidence="4">The sequence shown here is derived from an EMBL/GenBank/DDBJ whole genome shotgun (WGS) entry which is preliminary data.</text>
</comment>
<evidence type="ECO:0000313" key="5">
    <source>
        <dbReference type="EMBL" id="KAG3225401.1"/>
    </source>
</evidence>
<dbReference type="EMBL" id="RCMI01000116">
    <property type="protein sequence ID" value="KAG2933221.1"/>
    <property type="molecule type" value="Genomic_DNA"/>
</dbReference>
<evidence type="ECO:0000313" key="3">
    <source>
        <dbReference type="EMBL" id="KAG2952149.1"/>
    </source>
</evidence>
<dbReference type="Gene3D" id="3.40.630.30">
    <property type="match status" value="1"/>
</dbReference>
<sequence length="858" mass="95960">METMAYRRVAIGGTFACDEALAVPLQYLLKNAVWNVDVDLQWLRYGSVTDFEEWSSDVVNPARPVDLVLLLVRLSDLEAAHPELQLSKKSDDVVDGPINQFLGGLEQYNTMATAPMVVLLCPCPPTTATRFDAMEREVQSKIGALQNVTMQSSGLLLSLFEQQYTTAFYDAIADKRQHSPYTQAMLNVMSLSLCRQICRLFRAASSRKKVIVLDCDNTLWGGAVAEVGPSGIDLGPRFLSLQRFVVAQQQRGMLLALCSKNILEDVTAAFTQRRDDMVLDLDKHVVATKVNWQPKSENIAQLAKELSLGLDSFIFIDDNPLECNEVATALPSITVIPLGADFSGSLLDHVWVFDDSLRPNSSRFTATINTQEDNQRTQLYQQNLQREQLRESSSTHKAFLSALGVKIVFEELNRDQELQERSSSCTRALQLHHRTNQFNTATTFAKRLEEEALLEYIAAPEHTVICAHVTDRFGHYGLVSVALCQYVRDSNVLHVDSFLLSCRALNRGVEHAMMRKLSEVAARTGATLMEFAWELTERNQPAHAFFSTLSDVAFAAKNGHHTKVTGEEKQQLSSSKTGTWVIVTGKGSQVTFLKAEDTRQLSIKAGNLIGWLLHLRSSRWLRDLALSGVRWMLSSIPLPHWLARLFKSSLVQRLGDVESVGLLRVPLRDPGSLEQFVTPALHDVSSANNIVVPDSDNDDSNSDDKFRRKARHQTKMALVDHLHGEAPSVIWSANRPHTDGQIPLRDDLIEDSVPDSAIRLQLACKSPQCSATVQRESRCAFQRCRNCCYRIQRLLTRSLHHANAGARQSAVNALQAEFAIDVSTEEKQLSGLDSQWCVAHQNKRRRGETFNQKSLPTK</sequence>
<dbReference type="NCBIfam" id="TIGR01686">
    <property type="entry name" value="FkbH"/>
    <property type="match status" value="1"/>
</dbReference>
<dbReference type="InterPro" id="IPR010033">
    <property type="entry name" value="HAD_SF_ppase_IIIC"/>
</dbReference>
<dbReference type="NCBIfam" id="TIGR01681">
    <property type="entry name" value="HAD-SF-IIIC"/>
    <property type="match status" value="1"/>
</dbReference>
<dbReference type="EMBL" id="RCMK01000042">
    <property type="protein sequence ID" value="KAG2952149.1"/>
    <property type="molecule type" value="Genomic_DNA"/>
</dbReference>
<dbReference type="InterPro" id="IPR036412">
    <property type="entry name" value="HAD-like_sf"/>
</dbReference>
<dbReference type="InterPro" id="IPR023214">
    <property type="entry name" value="HAD_sf"/>
</dbReference>